<organism evidence="2 4">
    <name type="scientific">Jannaschia seohaensis</name>
    <dbReference type="NCBI Taxonomy" id="475081"/>
    <lineage>
        <taxon>Bacteria</taxon>
        <taxon>Pseudomonadati</taxon>
        <taxon>Pseudomonadota</taxon>
        <taxon>Alphaproteobacteria</taxon>
        <taxon>Rhodobacterales</taxon>
        <taxon>Roseobacteraceae</taxon>
        <taxon>Jannaschia</taxon>
    </lineage>
</organism>
<dbReference type="EMBL" id="UETC01000003">
    <property type="protein sequence ID" value="SSA44180.1"/>
    <property type="molecule type" value="Genomic_DNA"/>
</dbReference>
<dbReference type="RefSeq" id="WP_245947342.1">
    <property type="nucleotide sequence ID" value="NZ_QGDJ01000003.1"/>
</dbReference>
<dbReference type="AlphaFoldDB" id="A0A2Y9AIN1"/>
<evidence type="ECO:0000313" key="1">
    <source>
        <dbReference type="EMBL" id="PWJ20194.1"/>
    </source>
</evidence>
<evidence type="ECO:0000313" key="4">
    <source>
        <dbReference type="Proteomes" id="UP000251571"/>
    </source>
</evidence>
<keyword evidence="3" id="KW-1185">Reference proteome</keyword>
<evidence type="ECO:0000313" key="2">
    <source>
        <dbReference type="EMBL" id="SSA44180.1"/>
    </source>
</evidence>
<reference evidence="1 3" key="2">
    <citation type="submission" date="2018-03" db="EMBL/GenBank/DDBJ databases">
        <title>Genomic Encyclopedia of Archaeal and Bacterial Type Strains, Phase II (KMG-II): from individual species to whole genera.</title>
        <authorList>
            <person name="Goeker M."/>
        </authorList>
    </citation>
    <scope>NUCLEOTIDE SEQUENCE [LARGE SCALE GENOMIC DNA]</scope>
    <source>
        <strain evidence="1 3">DSM 25227</strain>
    </source>
</reference>
<gene>
    <name evidence="1" type="ORF">BCF38_1039</name>
    <name evidence="2" type="ORF">SAMN05421539_1039</name>
</gene>
<protein>
    <submittedName>
        <fullName evidence="2">Uncharacterized protein</fullName>
    </submittedName>
</protein>
<sequence>MLDVPPARRGLLGATAHRLDVSKPNQHDTKAEFLAEKVAVEAAAEHGRALFEILAGQFREGSDQRGVSERLSDFIDASENQGGLTRRPDTPVDLVLQNAKAVGFTFTLVLALYHVPGSSRAKARACKSGGDLLEPKAPAPNHYARAIALRLAKLIARHTGERPTLGTSSESNHPSTDCGRAVEDLFKVLGIKAQFRNAAKWAIDQLTDEDLAPEEPIGSLLGTRDNLGFSTGRPIQRFRLSKPC</sequence>
<dbReference type="Proteomes" id="UP000245839">
    <property type="component" value="Unassembled WGS sequence"/>
</dbReference>
<evidence type="ECO:0000313" key="3">
    <source>
        <dbReference type="Proteomes" id="UP000245839"/>
    </source>
</evidence>
<accession>A0A2Y9AIN1</accession>
<name>A0A2Y9AIN1_9RHOB</name>
<dbReference type="EMBL" id="QGDJ01000003">
    <property type="protein sequence ID" value="PWJ20194.1"/>
    <property type="molecule type" value="Genomic_DNA"/>
</dbReference>
<dbReference type="Proteomes" id="UP000251571">
    <property type="component" value="Unassembled WGS sequence"/>
</dbReference>
<reference evidence="2 4" key="1">
    <citation type="submission" date="2016-10" db="EMBL/GenBank/DDBJ databases">
        <authorList>
            <person name="Cai Z."/>
        </authorList>
    </citation>
    <scope>NUCLEOTIDE SEQUENCE [LARGE SCALE GENOMIC DNA]</scope>
    <source>
        <strain evidence="2 4">DSM 25227</strain>
    </source>
</reference>
<proteinExistence type="predicted"/>